<dbReference type="GO" id="GO:0046872">
    <property type="term" value="F:metal ion binding"/>
    <property type="evidence" value="ECO:0007669"/>
    <property type="project" value="UniProtKB-KW"/>
</dbReference>
<accession>A0AAV2Z827</accession>
<keyword evidence="7" id="KW-0067">ATP-binding</keyword>
<keyword evidence="3 7" id="KW-0235">DNA replication</keyword>
<evidence type="ECO:0000256" key="4">
    <source>
        <dbReference type="ARBA" id="ARBA00022723"/>
    </source>
</evidence>
<dbReference type="InterPro" id="IPR015163">
    <property type="entry name" value="Cdc6_C"/>
</dbReference>
<evidence type="ECO:0000313" key="9">
    <source>
        <dbReference type="EMBL" id="DBA02872.1"/>
    </source>
</evidence>
<feature type="domain" description="AAA+ ATPase" evidence="8">
    <location>
        <begin position="58"/>
        <end position="214"/>
    </location>
</feature>
<dbReference type="InterPro" id="IPR027417">
    <property type="entry name" value="P-loop_NTPase"/>
</dbReference>
<protein>
    <recommendedName>
        <fullName evidence="7">Origin recognition complex subunit 1</fullName>
    </recommendedName>
</protein>
<keyword evidence="5 7" id="KW-0238">DNA-binding</keyword>
<keyword evidence="7" id="KW-0547">Nucleotide-binding</keyword>
<dbReference type="InterPro" id="IPR003593">
    <property type="entry name" value="AAA+_ATPase"/>
</dbReference>
<dbReference type="CDD" id="cd00009">
    <property type="entry name" value="AAA"/>
    <property type="match status" value="1"/>
</dbReference>
<dbReference type="GO" id="GO:0003688">
    <property type="term" value="F:DNA replication origin binding"/>
    <property type="evidence" value="ECO:0007669"/>
    <property type="project" value="TreeGrafter"/>
</dbReference>
<keyword evidence="10" id="KW-1185">Reference proteome</keyword>
<comment type="caution">
    <text evidence="9">The sequence shown here is derived from an EMBL/GenBank/DDBJ whole genome shotgun (WGS) entry which is preliminary data.</text>
</comment>
<proteinExistence type="inferred from homology"/>
<evidence type="ECO:0000256" key="5">
    <source>
        <dbReference type="ARBA" id="ARBA00023125"/>
    </source>
</evidence>
<dbReference type="PANTHER" id="PTHR10763:SF23">
    <property type="entry name" value="ORIGIN RECOGNITION COMPLEX SUBUNIT 1"/>
    <property type="match status" value="1"/>
</dbReference>
<dbReference type="GO" id="GO:0005524">
    <property type="term" value="F:ATP binding"/>
    <property type="evidence" value="ECO:0007669"/>
    <property type="project" value="UniProtKB-KW"/>
</dbReference>
<dbReference type="SMART" id="SM00382">
    <property type="entry name" value="AAA"/>
    <property type="match status" value="1"/>
</dbReference>
<organism evidence="9 10">
    <name type="scientific">Lagenidium giganteum</name>
    <dbReference type="NCBI Taxonomy" id="4803"/>
    <lineage>
        <taxon>Eukaryota</taxon>
        <taxon>Sar</taxon>
        <taxon>Stramenopiles</taxon>
        <taxon>Oomycota</taxon>
        <taxon>Peronosporomycetes</taxon>
        <taxon>Pythiales</taxon>
        <taxon>Pythiaceae</taxon>
    </lineage>
</organism>
<evidence type="ECO:0000256" key="2">
    <source>
        <dbReference type="ARBA" id="ARBA00008398"/>
    </source>
</evidence>
<evidence type="ECO:0000256" key="3">
    <source>
        <dbReference type="ARBA" id="ARBA00022705"/>
    </source>
</evidence>
<dbReference type="GO" id="GO:0016887">
    <property type="term" value="F:ATP hydrolysis activity"/>
    <property type="evidence" value="ECO:0007669"/>
    <property type="project" value="InterPro"/>
</dbReference>
<reference evidence="9" key="2">
    <citation type="journal article" date="2023" name="Microbiol Resour">
        <title>Decontamination and Annotation of the Draft Genome Sequence of the Oomycete Lagenidium giganteum ARSEF 373.</title>
        <authorList>
            <person name="Morgan W.R."/>
            <person name="Tartar A."/>
        </authorList>
    </citation>
    <scope>NUCLEOTIDE SEQUENCE</scope>
    <source>
        <strain evidence="9">ARSEF 373</strain>
    </source>
</reference>
<dbReference type="GO" id="GO:0005664">
    <property type="term" value="C:nuclear origin of replication recognition complex"/>
    <property type="evidence" value="ECO:0007669"/>
    <property type="project" value="TreeGrafter"/>
</dbReference>
<dbReference type="InterPro" id="IPR003959">
    <property type="entry name" value="ATPase_AAA_core"/>
</dbReference>
<comment type="subunit">
    <text evidence="7">ORC is composed of six subunits.</text>
</comment>
<comment type="subcellular location">
    <subcellularLocation>
        <location evidence="1 7">Nucleus</location>
    </subcellularLocation>
</comment>
<comment type="function">
    <text evidence="7">Component of the origin recognition complex (ORC) that binds origins of replication. DNA-binding is ATP-dependent, however specific DNA sequences that define origins of replication have not been identified so far. ORC is required to assemble the pre-replication complex necessary to initiate DNA replication.</text>
</comment>
<dbReference type="SUPFAM" id="SSF52540">
    <property type="entry name" value="P-loop containing nucleoside triphosphate hydrolases"/>
    <property type="match status" value="1"/>
</dbReference>
<evidence type="ECO:0000256" key="1">
    <source>
        <dbReference type="ARBA" id="ARBA00004123"/>
    </source>
</evidence>
<dbReference type="AlphaFoldDB" id="A0AAV2Z827"/>
<dbReference type="Gene3D" id="1.10.8.60">
    <property type="match status" value="1"/>
</dbReference>
<dbReference type="Pfam" id="PF09079">
    <property type="entry name" value="WHD_Cdc6"/>
    <property type="match status" value="1"/>
</dbReference>
<dbReference type="Gene3D" id="3.40.50.300">
    <property type="entry name" value="P-loop containing nucleotide triphosphate hydrolases"/>
    <property type="match status" value="1"/>
</dbReference>
<gene>
    <name evidence="9" type="ORF">N0F65_005899</name>
</gene>
<evidence type="ECO:0000259" key="8">
    <source>
        <dbReference type="SMART" id="SM00382"/>
    </source>
</evidence>
<evidence type="ECO:0000313" key="10">
    <source>
        <dbReference type="Proteomes" id="UP001146120"/>
    </source>
</evidence>
<dbReference type="Pfam" id="PF00004">
    <property type="entry name" value="AAA"/>
    <property type="match status" value="1"/>
</dbReference>
<dbReference type="GO" id="GO:0006270">
    <property type="term" value="P:DNA replication initiation"/>
    <property type="evidence" value="ECO:0007669"/>
    <property type="project" value="TreeGrafter"/>
</dbReference>
<evidence type="ECO:0000256" key="7">
    <source>
        <dbReference type="RuleBase" id="RU365058"/>
    </source>
</evidence>
<evidence type="ECO:0000256" key="6">
    <source>
        <dbReference type="ARBA" id="ARBA00023242"/>
    </source>
</evidence>
<name>A0AAV2Z827_9STRA</name>
<keyword evidence="6 7" id="KW-0539">Nucleus</keyword>
<reference evidence="9" key="1">
    <citation type="submission" date="2022-11" db="EMBL/GenBank/DDBJ databases">
        <authorList>
            <person name="Morgan W.R."/>
            <person name="Tartar A."/>
        </authorList>
    </citation>
    <scope>NUCLEOTIDE SEQUENCE</scope>
    <source>
        <strain evidence="9">ARSEF 373</strain>
    </source>
</reference>
<dbReference type="EMBL" id="DAKRPA010000025">
    <property type="protein sequence ID" value="DBA02872.1"/>
    <property type="molecule type" value="Genomic_DNA"/>
</dbReference>
<dbReference type="InterPro" id="IPR050311">
    <property type="entry name" value="ORC1/CDC6"/>
</dbReference>
<comment type="similarity">
    <text evidence="2 7">Belongs to the ORC1 family.</text>
</comment>
<keyword evidence="4" id="KW-0479">Metal-binding</keyword>
<dbReference type="GO" id="GO:0033314">
    <property type="term" value="P:mitotic DNA replication checkpoint signaling"/>
    <property type="evidence" value="ECO:0007669"/>
    <property type="project" value="TreeGrafter"/>
</dbReference>
<sequence>MSQWPQQVDAFCDQLEAASRALQLSSAPKSVSSRDSERLLVESAVERSLIGLANGKESGTVIYISGLPGVGKTVIVRDVLRRLTERMSVDLPPFEWVEFNGMNAPKPEVVYALLARSVFGENHQISAVKMCGILGAEFKVDDANRPILVVVLDEIDFMVASKHRVLYNLVEWTTFETSKLIIIGIANTMDLPECLPAKIQSRLVGNRIVFPAYTAAQIEEIIQTRLVELGVFAPETIEIFARSFGHKSGDVRRALSICRRGVQVCLQRIHARHEENKVEPSDLAVTFKDIEEAEQAVMASAADSRLRNCAKFECYFLVALMMEAKSIGKSNVMFEDVINRFAILCKTRSVSPIPRLRGVIWIAEELQRCGIVRLITSKASRYPTVELRCSQDEIQTAFLCHPVGASLIT</sequence>
<dbReference type="Proteomes" id="UP001146120">
    <property type="component" value="Unassembled WGS sequence"/>
</dbReference>
<dbReference type="PANTHER" id="PTHR10763">
    <property type="entry name" value="CELL DIVISION CONTROL PROTEIN 6-RELATED"/>
    <property type="match status" value="1"/>
</dbReference>